<feature type="domain" description="C2H2-type" evidence="11">
    <location>
        <begin position="99"/>
        <end position="129"/>
    </location>
</feature>
<protein>
    <submittedName>
        <fullName evidence="13">Zinc finger protein 704-like</fullName>
    </submittedName>
</protein>
<evidence type="ECO:0000256" key="9">
    <source>
        <dbReference type="PROSITE-ProRule" id="PRU00042"/>
    </source>
</evidence>
<evidence type="ECO:0000256" key="2">
    <source>
        <dbReference type="ARBA" id="ARBA00022723"/>
    </source>
</evidence>
<evidence type="ECO:0000259" key="11">
    <source>
        <dbReference type="PROSITE" id="PS50157"/>
    </source>
</evidence>
<dbReference type="PROSITE" id="PS51257">
    <property type="entry name" value="PROKAR_LIPOPROTEIN"/>
    <property type="match status" value="1"/>
</dbReference>
<organism evidence="12 13">
    <name type="scientific">Priapulus caudatus</name>
    <name type="common">Priapulid worm</name>
    <dbReference type="NCBI Taxonomy" id="37621"/>
    <lineage>
        <taxon>Eukaryota</taxon>
        <taxon>Metazoa</taxon>
        <taxon>Ecdysozoa</taxon>
        <taxon>Scalidophora</taxon>
        <taxon>Priapulida</taxon>
        <taxon>Priapulimorpha</taxon>
        <taxon>Priapulimorphida</taxon>
        <taxon>Priapulidae</taxon>
        <taxon>Priapulus</taxon>
    </lineage>
</organism>
<dbReference type="SMART" id="SM01366">
    <property type="entry name" value="c-clamp"/>
    <property type="match status" value="1"/>
</dbReference>
<keyword evidence="12" id="KW-1185">Reference proteome</keyword>
<evidence type="ECO:0000256" key="10">
    <source>
        <dbReference type="SAM" id="MobiDB-lite"/>
    </source>
</evidence>
<keyword evidence="7" id="KW-0804">Transcription</keyword>
<feature type="region of interest" description="Disordered" evidence="10">
    <location>
        <begin position="14"/>
        <end position="72"/>
    </location>
</feature>
<keyword evidence="2" id="KW-0479">Metal-binding</keyword>
<comment type="subcellular location">
    <subcellularLocation>
        <location evidence="1">Nucleus</location>
    </subcellularLocation>
</comment>
<keyword evidence="6" id="KW-0238">DNA-binding</keyword>
<keyword evidence="3 9" id="KW-0863">Zinc-finger</keyword>
<dbReference type="PANTHER" id="PTHR13006">
    <property type="entry name" value="PAPILLOMAVIRUS REGULATORY FACTOR PRF-1"/>
    <property type="match status" value="1"/>
</dbReference>
<dbReference type="PROSITE" id="PS00028">
    <property type="entry name" value="ZINC_FINGER_C2H2_1"/>
    <property type="match status" value="1"/>
</dbReference>
<keyword evidence="8" id="KW-0539">Nucleus</keyword>
<name>A0ABM1E9C0_PRICU</name>
<dbReference type="InterPro" id="IPR052253">
    <property type="entry name" value="CR1/CR2-DNA-binding_regulator"/>
</dbReference>
<keyword evidence="4" id="KW-0862">Zinc</keyword>
<evidence type="ECO:0000256" key="7">
    <source>
        <dbReference type="ARBA" id="ARBA00023163"/>
    </source>
</evidence>
<evidence type="ECO:0000256" key="1">
    <source>
        <dbReference type="ARBA" id="ARBA00004123"/>
    </source>
</evidence>
<proteinExistence type="predicted"/>
<accession>A0ABM1E9C0</accession>
<dbReference type="PANTHER" id="PTHR13006:SF9">
    <property type="entry name" value="GLUCOSE TRANSPORTER 4 ENHANCER FACTOR, ISOFORM G"/>
    <property type="match status" value="1"/>
</dbReference>
<keyword evidence="5" id="KW-0805">Transcription regulation</keyword>
<evidence type="ECO:0000256" key="5">
    <source>
        <dbReference type="ARBA" id="ARBA00023015"/>
    </source>
</evidence>
<feature type="compositionally biased region" description="Polar residues" evidence="10">
    <location>
        <begin position="14"/>
        <end position="33"/>
    </location>
</feature>
<gene>
    <name evidence="13" type="primary">LOC106810039</name>
</gene>
<evidence type="ECO:0000256" key="8">
    <source>
        <dbReference type="ARBA" id="ARBA00023242"/>
    </source>
</evidence>
<evidence type="ECO:0000256" key="4">
    <source>
        <dbReference type="ARBA" id="ARBA00022833"/>
    </source>
</evidence>
<dbReference type="GeneID" id="106810039"/>
<evidence type="ECO:0000313" key="13">
    <source>
        <dbReference type="RefSeq" id="XP_014668791.1"/>
    </source>
</evidence>
<dbReference type="Proteomes" id="UP000695022">
    <property type="component" value="Unplaced"/>
</dbReference>
<dbReference type="PROSITE" id="PS50157">
    <property type="entry name" value="ZINC_FINGER_C2H2_2"/>
    <property type="match status" value="1"/>
</dbReference>
<evidence type="ECO:0000256" key="3">
    <source>
        <dbReference type="ARBA" id="ARBA00022771"/>
    </source>
</evidence>
<feature type="compositionally biased region" description="Low complexity" evidence="10">
    <location>
        <begin position="34"/>
        <end position="59"/>
    </location>
</feature>
<dbReference type="RefSeq" id="XP_014668791.1">
    <property type="nucleotide sequence ID" value="XM_014813305.1"/>
</dbReference>
<evidence type="ECO:0000256" key="6">
    <source>
        <dbReference type="ARBA" id="ARBA00023125"/>
    </source>
</evidence>
<sequence length="293" mass="32319">MDERMAAMVLTSLSCSPISPPFTSRLSDTGSVGSSDTAYSSSYTSSPSPPLLLSRSAPLQGTTPQHGNADEGIDVDDAFGYFADEASPRKRKASTKVMYRCAWHGCGMLLHTDRSIASHVREVHLGRKKHGGGDSDMSDDNDDHEEEFYYTEEEVGVDIPLRHGQSLSPTPITGEAAGAPLEQDPIFKEHQYGARPCHAAPIPIPLVQKSLSWQPSSTNYLGSPHSRRQLFNYGSNSVRSSPMHSSSSSLKCVPLSKKSRGEMRKCRKVYGMENRDQWCTQCKWKKACTRFLE</sequence>
<evidence type="ECO:0000313" key="12">
    <source>
        <dbReference type="Proteomes" id="UP000695022"/>
    </source>
</evidence>
<reference evidence="13" key="1">
    <citation type="submission" date="2025-08" db="UniProtKB">
        <authorList>
            <consortium name="RefSeq"/>
        </authorList>
    </citation>
    <scope>IDENTIFICATION</scope>
</reference>
<dbReference type="InterPro" id="IPR013087">
    <property type="entry name" value="Znf_C2H2_type"/>
</dbReference>